<dbReference type="Proteomes" id="UP000095751">
    <property type="component" value="Unassembled WGS sequence"/>
</dbReference>
<evidence type="ECO:0000313" key="3">
    <source>
        <dbReference type="Proteomes" id="UP000095751"/>
    </source>
</evidence>
<evidence type="ECO:0000256" key="1">
    <source>
        <dbReference type="SAM" id="Phobius"/>
    </source>
</evidence>
<evidence type="ECO:0000313" key="2">
    <source>
        <dbReference type="EMBL" id="OEU19863.1"/>
    </source>
</evidence>
<sequence>MKEGKILKYEKFMHAAPIIVWAGTGTMGIAFKIFSPTFFNYWIAPMPVNCAAYDEIGDNRPPCTGGYLAPIFQWAIFYAPIWAMLHYCCYVHNVDSVLYAASYSSTTTEVDGASIHRTQSKGILKTFYYCIKEAFSLSSHTRFLVSYSILYYMGIPSCDRDHRDGNRTVLQSDGSPCLFICAFPSTKLSSDLTNY</sequence>
<gene>
    <name evidence="2" type="ORF">FRACYDRAFT_235926</name>
</gene>
<feature type="transmembrane region" description="Helical" evidence="1">
    <location>
        <begin position="12"/>
        <end position="31"/>
    </location>
</feature>
<keyword evidence="1" id="KW-0472">Membrane</keyword>
<accession>A0A1E7FPY6</accession>
<dbReference type="KEGG" id="fcy:FRACYDRAFT_235926"/>
<dbReference type="AlphaFoldDB" id="A0A1E7FPY6"/>
<keyword evidence="1" id="KW-0812">Transmembrane</keyword>
<name>A0A1E7FPY6_9STRA</name>
<protein>
    <submittedName>
        <fullName evidence="2">Uncharacterized protein</fullName>
    </submittedName>
</protein>
<dbReference type="EMBL" id="KV784355">
    <property type="protein sequence ID" value="OEU19863.1"/>
    <property type="molecule type" value="Genomic_DNA"/>
</dbReference>
<dbReference type="InParanoid" id="A0A1E7FPY6"/>
<keyword evidence="1" id="KW-1133">Transmembrane helix</keyword>
<reference evidence="2 3" key="1">
    <citation type="submission" date="2016-09" db="EMBL/GenBank/DDBJ databases">
        <title>Extensive genetic diversity and differential bi-allelic expression allows diatom success in the polar Southern Ocean.</title>
        <authorList>
            <consortium name="DOE Joint Genome Institute"/>
            <person name="Mock T."/>
            <person name="Otillar R.P."/>
            <person name="Strauss J."/>
            <person name="Dupont C."/>
            <person name="Frickenhaus S."/>
            <person name="Maumus F."/>
            <person name="Mcmullan M."/>
            <person name="Sanges R."/>
            <person name="Schmutz J."/>
            <person name="Toseland A."/>
            <person name="Valas R."/>
            <person name="Veluchamy A."/>
            <person name="Ward B.J."/>
            <person name="Allen A."/>
            <person name="Barry K."/>
            <person name="Falciatore A."/>
            <person name="Ferrante M."/>
            <person name="Fortunato A.E."/>
            <person name="Gloeckner G."/>
            <person name="Gruber A."/>
            <person name="Hipkin R."/>
            <person name="Janech M."/>
            <person name="Kroth P."/>
            <person name="Leese F."/>
            <person name="Lindquist E."/>
            <person name="Lyon B.R."/>
            <person name="Martin J."/>
            <person name="Mayer C."/>
            <person name="Parker M."/>
            <person name="Quesneville H."/>
            <person name="Raymond J."/>
            <person name="Uhlig C."/>
            <person name="Valentin K.U."/>
            <person name="Worden A.Z."/>
            <person name="Armbrust E.V."/>
            <person name="Bowler C."/>
            <person name="Green B."/>
            <person name="Moulton V."/>
            <person name="Van Oosterhout C."/>
            <person name="Grigoriev I."/>
        </authorList>
    </citation>
    <scope>NUCLEOTIDE SEQUENCE [LARGE SCALE GENOMIC DNA]</scope>
    <source>
        <strain evidence="2 3">CCMP1102</strain>
    </source>
</reference>
<keyword evidence="3" id="KW-1185">Reference proteome</keyword>
<organism evidence="2 3">
    <name type="scientific">Fragilariopsis cylindrus CCMP1102</name>
    <dbReference type="NCBI Taxonomy" id="635003"/>
    <lineage>
        <taxon>Eukaryota</taxon>
        <taxon>Sar</taxon>
        <taxon>Stramenopiles</taxon>
        <taxon>Ochrophyta</taxon>
        <taxon>Bacillariophyta</taxon>
        <taxon>Bacillariophyceae</taxon>
        <taxon>Bacillariophycidae</taxon>
        <taxon>Bacillariales</taxon>
        <taxon>Bacillariaceae</taxon>
        <taxon>Fragilariopsis</taxon>
    </lineage>
</organism>
<proteinExistence type="predicted"/>